<dbReference type="EC" id="5.1.1.7" evidence="3 4"/>
<dbReference type="GO" id="GO:0005829">
    <property type="term" value="C:cytosol"/>
    <property type="evidence" value="ECO:0007669"/>
    <property type="project" value="TreeGrafter"/>
</dbReference>
<dbReference type="PANTHER" id="PTHR31689:SF0">
    <property type="entry name" value="DIAMINOPIMELATE EPIMERASE"/>
    <property type="match status" value="1"/>
</dbReference>
<comment type="subunit">
    <text evidence="3">Homodimer.</text>
</comment>
<feature type="binding site" evidence="3">
    <location>
        <position position="19"/>
    </location>
    <ligand>
        <name>substrate</name>
    </ligand>
</feature>
<protein>
    <recommendedName>
        <fullName evidence="3 4">Diaminopimelate epimerase</fullName>
        <shortName evidence="3">DAP epimerase</shortName>
        <ecNumber evidence="3 4">5.1.1.7</ecNumber>
    </recommendedName>
    <alternativeName>
        <fullName evidence="3">PLP-independent amino acid racemase</fullName>
    </alternativeName>
</protein>
<evidence type="ECO:0000313" key="5">
    <source>
        <dbReference type="EMBL" id="KJF19010.1"/>
    </source>
</evidence>
<keyword evidence="3" id="KW-0028">Amino-acid biosynthesis</keyword>
<feature type="binding site" evidence="3">
    <location>
        <position position="161"/>
    </location>
    <ligand>
        <name>substrate</name>
    </ligand>
</feature>
<evidence type="ECO:0000256" key="2">
    <source>
        <dbReference type="ARBA" id="ARBA00023235"/>
    </source>
</evidence>
<dbReference type="GO" id="GO:0009089">
    <property type="term" value="P:lysine biosynthetic process via diaminopimelate"/>
    <property type="evidence" value="ECO:0007669"/>
    <property type="project" value="UniProtKB-UniRule"/>
</dbReference>
<feature type="binding site" evidence="3">
    <location>
        <begin position="230"/>
        <end position="231"/>
    </location>
    <ligand>
        <name>substrate</name>
    </ligand>
</feature>
<keyword evidence="3" id="KW-0457">Lysine biosynthesis</keyword>
<dbReference type="STRING" id="1280514.AXFE_00470"/>
<organism evidence="5 6">
    <name type="scientific">Acidithrix ferrooxidans</name>
    <dbReference type="NCBI Taxonomy" id="1280514"/>
    <lineage>
        <taxon>Bacteria</taxon>
        <taxon>Bacillati</taxon>
        <taxon>Actinomycetota</taxon>
        <taxon>Acidimicrobiia</taxon>
        <taxon>Acidimicrobiales</taxon>
        <taxon>Acidimicrobiaceae</taxon>
        <taxon>Acidithrix</taxon>
    </lineage>
</organism>
<evidence type="ECO:0000256" key="1">
    <source>
        <dbReference type="ARBA" id="ARBA00010219"/>
    </source>
</evidence>
<dbReference type="Proteomes" id="UP000032360">
    <property type="component" value="Unassembled WGS sequence"/>
</dbReference>
<dbReference type="Gene3D" id="3.10.310.10">
    <property type="entry name" value="Diaminopimelate Epimerase, Chain A, domain 1"/>
    <property type="match status" value="2"/>
</dbReference>
<dbReference type="PATRIC" id="fig|1280514.3.peg.68"/>
<keyword evidence="6" id="KW-1185">Reference proteome</keyword>
<evidence type="ECO:0000313" key="6">
    <source>
        <dbReference type="Proteomes" id="UP000032360"/>
    </source>
</evidence>
<dbReference type="AlphaFoldDB" id="A0A0D8HLY5"/>
<dbReference type="OrthoDB" id="9805408at2"/>
<dbReference type="UniPathway" id="UPA00034">
    <property type="reaction ID" value="UER00025"/>
</dbReference>
<comment type="subcellular location">
    <subcellularLocation>
        <location evidence="3">Cytoplasm</location>
    </subcellularLocation>
</comment>
<sequence>MLVVVNNLRSLYKFEGLGNDFLVTFIDSNNDLPDDISKRVVSLLDRRHGVGADGLIVGFVDESSRLNMRLFNADGSEAEISGNGIRCLAHASRKFAILNDDHFDISTKGGVRSISVLGDPKDTRCEFSVSMGEVSVVGEVFSRSYSFLGVDWMGTVLNVGNPHLVLVPKLESTGSISHSGVSKEIFHNLDIQRYGLDLQGEFDGGINVEWLNLAQIGDTLSDFVDMRVFERGVGVTLACGSGSTASAYLLISQGMVQNPVEVINPGGRVGVFYDEKSGETILNGESNFIGTIETSHEVFSL</sequence>
<comment type="catalytic activity">
    <reaction evidence="3">
        <text>(2S,6S)-2,6-diaminopimelate = meso-2,6-diaminopimelate</text>
        <dbReference type="Rhea" id="RHEA:15393"/>
        <dbReference type="ChEBI" id="CHEBI:57609"/>
        <dbReference type="ChEBI" id="CHEBI:57791"/>
        <dbReference type="EC" id="5.1.1.7"/>
    </reaction>
</comment>
<reference evidence="5 6" key="1">
    <citation type="submission" date="2015-01" db="EMBL/GenBank/DDBJ databases">
        <title>Draft genome of the acidophilic iron oxidizer Acidithrix ferrooxidans strain Py-F3.</title>
        <authorList>
            <person name="Poehlein A."/>
            <person name="Eisen S."/>
            <person name="Schloemann M."/>
            <person name="Johnson B.D."/>
            <person name="Daniel R."/>
            <person name="Muehling M."/>
        </authorList>
    </citation>
    <scope>NUCLEOTIDE SEQUENCE [LARGE SCALE GENOMIC DNA]</scope>
    <source>
        <strain evidence="5 6">Py-F3</strain>
    </source>
</reference>
<feature type="binding site" evidence="3">
    <location>
        <begin position="240"/>
        <end position="241"/>
    </location>
    <ligand>
        <name>substrate</name>
    </ligand>
</feature>
<evidence type="ECO:0000256" key="4">
    <source>
        <dbReference type="NCBIfam" id="TIGR00652"/>
    </source>
</evidence>
<dbReference type="NCBIfam" id="TIGR00652">
    <property type="entry name" value="DapF"/>
    <property type="match status" value="1"/>
</dbReference>
<feature type="site" description="Could be important to modulate the pK values of the two catalytic cysteine residues" evidence="3">
    <location>
        <position position="230"/>
    </location>
</feature>
<feature type="active site" description="Proton acceptor" evidence="3">
    <location>
        <position position="239"/>
    </location>
</feature>
<dbReference type="GO" id="GO:0008837">
    <property type="term" value="F:diaminopimelate epimerase activity"/>
    <property type="evidence" value="ECO:0007669"/>
    <property type="project" value="UniProtKB-UniRule"/>
</dbReference>
<dbReference type="HAMAP" id="MF_00197">
    <property type="entry name" value="DAP_epimerase"/>
    <property type="match status" value="1"/>
</dbReference>
<dbReference type="InterPro" id="IPR001653">
    <property type="entry name" value="DAP_epimerase_DapF"/>
</dbReference>
<comment type="caution">
    <text evidence="3">Lacks conserved residue(s) required for the propagation of feature annotation.</text>
</comment>
<comment type="pathway">
    <text evidence="3">Amino-acid biosynthesis; L-lysine biosynthesis via DAP pathway; DL-2,6-diaminopimelate from LL-2,6-diaminopimelate: step 1/1.</text>
</comment>
<dbReference type="PANTHER" id="PTHR31689">
    <property type="entry name" value="DIAMINOPIMELATE EPIMERASE, CHLOROPLASTIC"/>
    <property type="match status" value="1"/>
</dbReference>
<proteinExistence type="inferred from homology"/>
<feature type="site" description="Could be important to modulate the pK values of the two catalytic cysteine residues" evidence="3">
    <location>
        <position position="163"/>
    </location>
</feature>
<keyword evidence="2 3" id="KW-0413">Isomerase</keyword>
<comment type="similarity">
    <text evidence="1 3">Belongs to the diaminopimelate epimerase family.</text>
</comment>
<keyword evidence="3" id="KW-0963">Cytoplasm</keyword>
<comment type="function">
    <text evidence="3">Catalyzes the stereoinversion of LL-2,6-diaminopimelate (L,L-DAP) to meso-diaminopimelate (meso-DAP), a precursor of L-lysine and an essential component of the bacterial peptidoglycan.</text>
</comment>
<comment type="caution">
    <text evidence="5">The sequence shown here is derived from an EMBL/GenBank/DDBJ whole genome shotgun (WGS) entry which is preliminary data.</text>
</comment>
<gene>
    <name evidence="3 5" type="primary">dapF</name>
    <name evidence="5" type="ORF">AXFE_00470</name>
</gene>
<feature type="binding site" evidence="3">
    <location>
        <begin position="82"/>
        <end position="83"/>
    </location>
    <ligand>
        <name>substrate</name>
    </ligand>
</feature>
<dbReference type="RefSeq" id="WP_052603890.1">
    <property type="nucleotide sequence ID" value="NZ_JXYS01000001.1"/>
</dbReference>
<evidence type="ECO:0000256" key="3">
    <source>
        <dbReference type="HAMAP-Rule" id="MF_00197"/>
    </source>
</evidence>
<feature type="binding site" evidence="3">
    <location>
        <position position="207"/>
    </location>
    <ligand>
        <name>substrate</name>
    </ligand>
</feature>
<dbReference type="EMBL" id="JXYS01000001">
    <property type="protein sequence ID" value="KJF19010.1"/>
    <property type="molecule type" value="Genomic_DNA"/>
</dbReference>
<accession>A0A0D8HLY5</accession>
<name>A0A0D8HLY5_9ACTN</name>
<feature type="binding site" evidence="3">
    <location>
        <position position="72"/>
    </location>
    <ligand>
        <name>substrate</name>
    </ligand>
</feature>
<dbReference type="SUPFAM" id="SSF54506">
    <property type="entry name" value="Diaminopimelate epimerase-like"/>
    <property type="match status" value="2"/>
</dbReference>
<dbReference type="Pfam" id="PF01678">
    <property type="entry name" value="DAP_epimerase"/>
    <property type="match status" value="2"/>
</dbReference>